<organism evidence="2 3">
    <name type="scientific">Rhodocytophaga aerolata</name>
    <dbReference type="NCBI Taxonomy" id="455078"/>
    <lineage>
        <taxon>Bacteria</taxon>
        <taxon>Pseudomonadati</taxon>
        <taxon>Bacteroidota</taxon>
        <taxon>Cytophagia</taxon>
        <taxon>Cytophagales</taxon>
        <taxon>Rhodocytophagaceae</taxon>
        <taxon>Rhodocytophaga</taxon>
    </lineage>
</organism>
<dbReference type="EMBL" id="JAUKPO010000013">
    <property type="protein sequence ID" value="MDO1448694.1"/>
    <property type="molecule type" value="Genomic_DNA"/>
</dbReference>
<keyword evidence="3" id="KW-1185">Reference proteome</keyword>
<keyword evidence="1" id="KW-0378">Hydrolase</keyword>
<protein>
    <submittedName>
        <fullName evidence="2">Histidine phosphatase family protein</fullName>
    </submittedName>
</protein>
<dbReference type="Proteomes" id="UP001168528">
    <property type="component" value="Unassembled WGS sequence"/>
</dbReference>
<reference evidence="2" key="1">
    <citation type="submission" date="2023-07" db="EMBL/GenBank/DDBJ databases">
        <title>The genome sequence of Rhodocytophaga aerolata KACC 12507.</title>
        <authorList>
            <person name="Zhang X."/>
        </authorList>
    </citation>
    <scope>NUCLEOTIDE SEQUENCE</scope>
    <source>
        <strain evidence="2">KACC 12507</strain>
    </source>
</reference>
<evidence type="ECO:0000313" key="3">
    <source>
        <dbReference type="Proteomes" id="UP001168528"/>
    </source>
</evidence>
<dbReference type="InterPro" id="IPR051021">
    <property type="entry name" value="Mito_Ser/Thr_phosphatase"/>
</dbReference>
<dbReference type="SUPFAM" id="SSF53254">
    <property type="entry name" value="Phosphoglycerate mutase-like"/>
    <property type="match status" value="1"/>
</dbReference>
<accession>A0ABT8R9C5</accession>
<dbReference type="InterPro" id="IPR029033">
    <property type="entry name" value="His_PPase_superfam"/>
</dbReference>
<evidence type="ECO:0000313" key="2">
    <source>
        <dbReference type="EMBL" id="MDO1448694.1"/>
    </source>
</evidence>
<dbReference type="PANTHER" id="PTHR20935">
    <property type="entry name" value="PHOSPHOGLYCERATE MUTASE-RELATED"/>
    <property type="match status" value="1"/>
</dbReference>
<dbReference type="Pfam" id="PF00300">
    <property type="entry name" value="His_Phos_1"/>
    <property type="match status" value="1"/>
</dbReference>
<name>A0ABT8R9C5_9BACT</name>
<dbReference type="PANTHER" id="PTHR20935:SF1">
    <property type="entry name" value="SLL1549 PROTEIN"/>
    <property type="match status" value="1"/>
</dbReference>
<dbReference type="Gene3D" id="3.40.50.1240">
    <property type="entry name" value="Phosphoglycerate mutase-like"/>
    <property type="match status" value="1"/>
</dbReference>
<comment type="caution">
    <text evidence="2">The sequence shown here is derived from an EMBL/GenBank/DDBJ whole genome shotgun (WGS) entry which is preliminary data.</text>
</comment>
<dbReference type="InterPro" id="IPR013078">
    <property type="entry name" value="His_Pase_superF_clade-1"/>
</dbReference>
<proteinExistence type="predicted"/>
<gene>
    <name evidence="2" type="ORF">Q0590_20625</name>
</gene>
<dbReference type="RefSeq" id="WP_302039494.1">
    <property type="nucleotide sequence ID" value="NZ_JAUKPO010000013.1"/>
</dbReference>
<dbReference type="CDD" id="cd07067">
    <property type="entry name" value="HP_PGM_like"/>
    <property type="match status" value="1"/>
</dbReference>
<sequence length="164" mass="18037">MVKHLILLRHAQAEPYSPAVVDEERELTGTGIADASRMGVKLKSLQVCPEILICSPANRTVTTAQLIAEQVGYEREKIKTDPSLYETSMRNLMSVITSLPESLSQVLIVSHNPNLTYLAEYLTQDEIGTLPTCGCVNIKLVDKTWAELSGGSGSLVWFEYPGKN</sequence>
<evidence type="ECO:0000256" key="1">
    <source>
        <dbReference type="ARBA" id="ARBA00022801"/>
    </source>
</evidence>